<keyword evidence="1" id="KW-0808">Transferase</keyword>
<evidence type="ECO:0000259" key="2">
    <source>
        <dbReference type="Pfam" id="PF22617"/>
    </source>
</evidence>
<evidence type="ECO:0000256" key="1">
    <source>
        <dbReference type="ARBA" id="ARBA00022679"/>
    </source>
</evidence>
<protein>
    <submittedName>
        <fullName evidence="3">Isopropylmalate synthase</fullName>
    </submittedName>
</protein>
<evidence type="ECO:0000313" key="4">
    <source>
        <dbReference type="Proteomes" id="UP000031866"/>
    </source>
</evidence>
<dbReference type="AlphaFoldDB" id="A0A0B5QPI6"/>
<proteinExistence type="predicted"/>
<dbReference type="KEGG" id="cbei:LF65_02180"/>
<feature type="domain" description="2-isopropylmalate synthase/homocitrate synthase post-catalytic" evidence="2">
    <location>
        <begin position="208"/>
        <end position="286"/>
    </location>
</feature>
<sequence length="304" mass="34808">MDERKIEIIDRTIIVLREIFGEKLKEKSAQVRELIKLLYIIGSDYIEITQELYEELSPLPQDVKFIISNNNKIEIESVNVLCEVLNNKLNIYNKSNARIVGLDDIIFYDYQQIFLEIIKFFGNNIELSIKNNYKSATAMSLEWVKAGGKKVVTTFAGIGGFAPLQEILGGSSFLEKIKDHSNYRLFPKVLSIFEDITESKIKGNAPFIGKDIFNVESGIHVNGIAKDSRTFEPYDPSEIGRKRNIIIGKHSSVNALEIKLEELNIKYEHDNLTIMLEDVRKLSTQKRGGLNNDEIKRLYKKLCI</sequence>
<dbReference type="Pfam" id="PF22617">
    <property type="entry name" value="HCS_D2"/>
    <property type="match status" value="1"/>
</dbReference>
<dbReference type="PANTHER" id="PTHR42880:SF1">
    <property type="entry name" value="ISOPROPYLMALATE_HOMOCITRATE_CITRAMALATE SYNTHASE FAMILY PROTEIN"/>
    <property type="match status" value="1"/>
</dbReference>
<dbReference type="Proteomes" id="UP000031866">
    <property type="component" value="Chromosome"/>
</dbReference>
<dbReference type="GO" id="GO:0016740">
    <property type="term" value="F:transferase activity"/>
    <property type="evidence" value="ECO:0007669"/>
    <property type="project" value="UniProtKB-KW"/>
</dbReference>
<organism evidence="3 4">
    <name type="scientific">Clostridium beijerinckii</name>
    <name type="common">Clostridium MP</name>
    <dbReference type="NCBI Taxonomy" id="1520"/>
    <lineage>
        <taxon>Bacteria</taxon>
        <taxon>Bacillati</taxon>
        <taxon>Bacillota</taxon>
        <taxon>Clostridia</taxon>
        <taxon>Eubacteriales</taxon>
        <taxon>Clostridiaceae</taxon>
        <taxon>Clostridium</taxon>
    </lineage>
</organism>
<dbReference type="STRING" id="1520.LF65_02180"/>
<dbReference type="RefSeq" id="WP_041896059.1">
    <property type="nucleotide sequence ID" value="NZ_CP010086.2"/>
</dbReference>
<reference evidence="4" key="1">
    <citation type="submission" date="2014-12" db="EMBL/GenBank/DDBJ databases">
        <title>Genome sequence of Clostridium beijerinckii strain 59B.</title>
        <authorList>
            <person name="Little G.T."/>
            <person name="Minton N.P."/>
        </authorList>
    </citation>
    <scope>NUCLEOTIDE SEQUENCE [LARGE SCALE GENOMIC DNA]</scope>
    <source>
        <strain evidence="4">59B</strain>
    </source>
</reference>
<evidence type="ECO:0000313" key="3">
    <source>
        <dbReference type="EMBL" id="AJG98768.1"/>
    </source>
</evidence>
<name>A0A0B5QPI6_CLOBE</name>
<dbReference type="OrthoDB" id="503431at2"/>
<dbReference type="InterPro" id="IPR054691">
    <property type="entry name" value="LeuA/HCS_post-cat"/>
</dbReference>
<accession>A0A0B5QPI6</accession>
<dbReference type="Gene3D" id="1.10.238.260">
    <property type="match status" value="1"/>
</dbReference>
<dbReference type="EMBL" id="CP010086">
    <property type="protein sequence ID" value="AJG98768.1"/>
    <property type="molecule type" value="Genomic_DNA"/>
</dbReference>
<dbReference type="PANTHER" id="PTHR42880">
    <property type="entry name" value="HOMOCITRATE SYNTHASE"/>
    <property type="match status" value="1"/>
</dbReference>
<gene>
    <name evidence="3" type="ORF">LF65_02180</name>
</gene>